<dbReference type="PROSITE" id="PS51257">
    <property type="entry name" value="PROKAR_LIPOPROTEIN"/>
    <property type="match status" value="1"/>
</dbReference>
<protein>
    <recommendedName>
        <fullName evidence="4">Lipoprotein</fullName>
    </recommendedName>
</protein>
<gene>
    <name evidence="2" type="ORF">GCM10023094_46600</name>
</gene>
<evidence type="ECO:0000256" key="1">
    <source>
        <dbReference type="SAM" id="SignalP"/>
    </source>
</evidence>
<feature type="signal peptide" evidence="1">
    <location>
        <begin position="1"/>
        <end position="16"/>
    </location>
</feature>
<keyword evidence="1" id="KW-0732">Signal</keyword>
<accession>A0ABP8PL83</accession>
<feature type="chain" id="PRO_5047122813" description="Lipoprotein" evidence="1">
    <location>
        <begin position="17"/>
        <end position="154"/>
    </location>
</feature>
<name>A0ABP8PL83_9NOCA</name>
<evidence type="ECO:0000313" key="3">
    <source>
        <dbReference type="Proteomes" id="UP001501183"/>
    </source>
</evidence>
<organism evidence="2 3">
    <name type="scientific">Rhodococcus olei</name>
    <dbReference type="NCBI Taxonomy" id="2161675"/>
    <lineage>
        <taxon>Bacteria</taxon>
        <taxon>Bacillati</taxon>
        <taxon>Actinomycetota</taxon>
        <taxon>Actinomycetes</taxon>
        <taxon>Mycobacteriales</taxon>
        <taxon>Nocardiaceae</taxon>
        <taxon>Rhodococcus</taxon>
    </lineage>
</organism>
<evidence type="ECO:0008006" key="4">
    <source>
        <dbReference type="Google" id="ProtNLM"/>
    </source>
</evidence>
<dbReference type="Proteomes" id="UP001501183">
    <property type="component" value="Unassembled WGS sequence"/>
</dbReference>
<dbReference type="EMBL" id="BAABFB010000070">
    <property type="protein sequence ID" value="GAA4487756.1"/>
    <property type="molecule type" value="Genomic_DNA"/>
</dbReference>
<evidence type="ECO:0000313" key="2">
    <source>
        <dbReference type="EMBL" id="GAA4487756.1"/>
    </source>
</evidence>
<dbReference type="RefSeq" id="WP_345351085.1">
    <property type="nucleotide sequence ID" value="NZ_BAABFB010000070.1"/>
</dbReference>
<sequence length="154" mass="15252">MRIAAAVLAASAIALAVTGCSSSNDNANNTATTTSPNLLDRAGSAVSSAANAAEGAISSAQGAVSSAKSAAGSAVDTAKVSSFTIAFKAAVPQLAEGRTDAAIEDIYTQTCAAIDDGKDEAQVVSDLEVRAGNNGTNATQDQAQRVYNIAKPLC</sequence>
<comment type="caution">
    <text evidence="2">The sequence shown here is derived from an EMBL/GenBank/DDBJ whole genome shotgun (WGS) entry which is preliminary data.</text>
</comment>
<proteinExistence type="predicted"/>
<reference evidence="3" key="1">
    <citation type="journal article" date="2019" name="Int. J. Syst. Evol. Microbiol.">
        <title>The Global Catalogue of Microorganisms (GCM) 10K type strain sequencing project: providing services to taxonomists for standard genome sequencing and annotation.</title>
        <authorList>
            <consortium name="The Broad Institute Genomics Platform"/>
            <consortium name="The Broad Institute Genome Sequencing Center for Infectious Disease"/>
            <person name="Wu L."/>
            <person name="Ma J."/>
        </authorList>
    </citation>
    <scope>NUCLEOTIDE SEQUENCE [LARGE SCALE GENOMIC DNA]</scope>
    <source>
        <strain evidence="3">JCM 32206</strain>
    </source>
</reference>
<keyword evidence="3" id="KW-1185">Reference proteome</keyword>